<reference evidence="2 3" key="2">
    <citation type="submission" date="2009-02" db="EMBL/GenBank/DDBJ databases">
        <title>Draft genome sequence of Holdemania filiformis DSM 12042.</title>
        <authorList>
            <person name="Sudarsanam P."/>
            <person name="Ley R."/>
            <person name="Guruge J."/>
            <person name="Turnbaugh P.J."/>
            <person name="Mahowald M."/>
            <person name="Liep D."/>
            <person name="Gordon J."/>
        </authorList>
    </citation>
    <scope>NUCLEOTIDE SEQUENCE [LARGE SCALE GENOMIC DNA]</scope>
    <source>
        <strain evidence="2 3">DSM 12042</strain>
    </source>
</reference>
<evidence type="ECO:0000256" key="1">
    <source>
        <dbReference type="SAM" id="Phobius"/>
    </source>
</evidence>
<dbReference type="RefSeq" id="WP_006058640.1">
    <property type="nucleotide sequence ID" value="NZ_GG657556.1"/>
</dbReference>
<dbReference type="HOGENOM" id="CLU_1145974_0_0_9"/>
<dbReference type="PROSITE" id="PS00409">
    <property type="entry name" value="PROKAR_NTER_METHYL"/>
    <property type="match status" value="1"/>
</dbReference>
<organism evidence="2 3">
    <name type="scientific">Holdemania filiformis DSM 12042</name>
    <dbReference type="NCBI Taxonomy" id="545696"/>
    <lineage>
        <taxon>Bacteria</taxon>
        <taxon>Bacillati</taxon>
        <taxon>Bacillota</taxon>
        <taxon>Erysipelotrichia</taxon>
        <taxon>Erysipelotrichales</taxon>
        <taxon>Erysipelotrichaceae</taxon>
        <taxon>Holdemania</taxon>
    </lineage>
</organism>
<dbReference type="Pfam" id="PF07963">
    <property type="entry name" value="N_methyl"/>
    <property type="match status" value="1"/>
</dbReference>
<accession>B9Y6K5</accession>
<proteinExistence type="predicted"/>
<dbReference type="STRING" id="545696.HOLDEFILI_01446"/>
<dbReference type="Gene3D" id="3.30.700.10">
    <property type="entry name" value="Glycoprotein, Type 4 Pilin"/>
    <property type="match status" value="1"/>
</dbReference>
<dbReference type="AlphaFoldDB" id="B9Y6K5"/>
<dbReference type="SUPFAM" id="SSF54523">
    <property type="entry name" value="Pili subunits"/>
    <property type="match status" value="1"/>
</dbReference>
<dbReference type="InterPro" id="IPR012902">
    <property type="entry name" value="N_methyl_site"/>
</dbReference>
<evidence type="ECO:0000313" key="3">
    <source>
        <dbReference type="Proteomes" id="UP000005950"/>
    </source>
</evidence>
<sequence>MKRRKKGFTLIELIVVVVILVLLMLMLVPKVTGFTKTASDTVCHANQANAYKIMVMEYTLGEKPFNEESAKKAIDEKLGDHEKLCPTGGTITVLVDPVDPSKFSITCSNHGGSEQQILGNYSKDMLEMAVNGFYGSNKTGQLDSTGPNFGKGFKQTIAKKYGLNADNFDFTVMKNNNGTYSVYIFDGISDMKVGDSVQGVVYEYDKDRNLIGNSTGKTFTGSIKSKKVDSTTFNYLDLGSVK</sequence>
<dbReference type="eggNOG" id="COG2165">
    <property type="taxonomic scope" value="Bacteria"/>
</dbReference>
<dbReference type="NCBIfam" id="TIGR02532">
    <property type="entry name" value="IV_pilin_GFxxxE"/>
    <property type="match status" value="1"/>
</dbReference>
<dbReference type="OrthoDB" id="2085637at2"/>
<protein>
    <submittedName>
        <fullName evidence="2">Prepilin-type cleavage/methylation N-terminal domain protein</fullName>
    </submittedName>
</protein>
<feature type="transmembrane region" description="Helical" evidence="1">
    <location>
        <begin position="7"/>
        <end position="28"/>
    </location>
</feature>
<comment type="caution">
    <text evidence="2">The sequence shown here is derived from an EMBL/GenBank/DDBJ whole genome shotgun (WGS) entry which is preliminary data.</text>
</comment>
<evidence type="ECO:0000313" key="2">
    <source>
        <dbReference type="EMBL" id="EEF68428.1"/>
    </source>
</evidence>
<keyword evidence="1" id="KW-0812">Transmembrane</keyword>
<dbReference type="EMBL" id="ACCF01000082">
    <property type="protein sequence ID" value="EEF68428.1"/>
    <property type="molecule type" value="Genomic_DNA"/>
</dbReference>
<gene>
    <name evidence="2" type="ORF">HOLDEFILI_01446</name>
</gene>
<dbReference type="InterPro" id="IPR045584">
    <property type="entry name" value="Pilin-like"/>
</dbReference>
<keyword evidence="1" id="KW-1133">Transmembrane helix</keyword>
<dbReference type="Proteomes" id="UP000005950">
    <property type="component" value="Unassembled WGS sequence"/>
</dbReference>
<reference evidence="2 3" key="1">
    <citation type="submission" date="2008-12" db="EMBL/GenBank/DDBJ databases">
        <authorList>
            <person name="Fulton L."/>
            <person name="Clifton S."/>
            <person name="Fulton B."/>
            <person name="Xu J."/>
            <person name="Minx P."/>
            <person name="Pepin K.H."/>
            <person name="Johnson M."/>
            <person name="Bhonagiri V."/>
            <person name="Nash W.E."/>
            <person name="Mardis E.R."/>
            <person name="Wilson R.K."/>
        </authorList>
    </citation>
    <scope>NUCLEOTIDE SEQUENCE [LARGE SCALE GENOMIC DNA]</scope>
    <source>
        <strain evidence="2 3">DSM 12042</strain>
    </source>
</reference>
<name>B9Y6K5_9FIRM</name>
<keyword evidence="1" id="KW-0472">Membrane</keyword>